<sequence length="37" mass="4262">MFKARQKALGGLEQILQIIKRFLRTGLPEVFVLFNEG</sequence>
<dbReference type="STRING" id="1189612.A33Q_4555"/>
<organism evidence="1 2">
    <name type="scientific">Indibacter alkaliphilus (strain CCUG 57479 / KCTC 22604 / LW1)</name>
    <dbReference type="NCBI Taxonomy" id="1189612"/>
    <lineage>
        <taxon>Bacteria</taxon>
        <taxon>Pseudomonadati</taxon>
        <taxon>Bacteroidota</taxon>
        <taxon>Cytophagia</taxon>
        <taxon>Cytophagales</taxon>
        <taxon>Cyclobacteriaceae</taxon>
    </lineage>
</organism>
<reference evidence="1 2" key="1">
    <citation type="journal article" date="2013" name="Genome Announc.">
        <title>Draft Genome Sequence of Indibacter alkaliphilus Strain LW1T, Isolated from Lonar Lake, a Haloalkaline Lake in the Buldana District of Maharashtra, India.</title>
        <authorList>
            <person name="Singh A."/>
            <person name="Kumar Jangir P."/>
            <person name="Sharma R."/>
            <person name="Singh A."/>
            <person name="Kumar Pinnaka A."/>
            <person name="Shivaji S."/>
        </authorList>
    </citation>
    <scope>NUCLEOTIDE SEQUENCE [LARGE SCALE GENOMIC DNA]</scope>
    <source>
        <strain evidence="2">CCUG 57479 / KCTC 22604 / LW1</strain>
    </source>
</reference>
<accession>S2CWE3</accession>
<gene>
    <name evidence="1" type="ORF">A33Q_4555</name>
</gene>
<evidence type="ECO:0000313" key="2">
    <source>
        <dbReference type="Proteomes" id="UP000006073"/>
    </source>
</evidence>
<protein>
    <submittedName>
        <fullName evidence="1">Uncharacterized protein</fullName>
    </submittedName>
</protein>
<evidence type="ECO:0000313" key="1">
    <source>
        <dbReference type="EMBL" id="EOZ91487.1"/>
    </source>
</evidence>
<name>S2CWE3_INDAL</name>
<keyword evidence="2" id="KW-1185">Reference proteome</keyword>
<dbReference type="AlphaFoldDB" id="S2CWE3"/>
<dbReference type="Proteomes" id="UP000006073">
    <property type="component" value="Unassembled WGS sequence"/>
</dbReference>
<proteinExistence type="predicted"/>
<dbReference type="EMBL" id="ALWO02000054">
    <property type="protein sequence ID" value="EOZ91487.1"/>
    <property type="molecule type" value="Genomic_DNA"/>
</dbReference>
<comment type="caution">
    <text evidence="1">The sequence shown here is derived from an EMBL/GenBank/DDBJ whole genome shotgun (WGS) entry which is preliminary data.</text>
</comment>